<dbReference type="OrthoDB" id="4771285at2759"/>
<dbReference type="PROSITE" id="PS51358">
    <property type="entry name" value="NOP"/>
    <property type="match status" value="1"/>
</dbReference>
<feature type="domain" description="Nop" evidence="2">
    <location>
        <begin position="47"/>
        <end position="165"/>
    </location>
</feature>
<dbReference type="GO" id="GO:0071011">
    <property type="term" value="C:precatalytic spliceosome"/>
    <property type="evidence" value="ECO:0007669"/>
    <property type="project" value="TreeGrafter"/>
</dbReference>
<keyword evidence="4" id="KW-1185">Reference proteome</keyword>
<organism evidence="3 4">
    <name type="scientific">Thalictrum thalictroides</name>
    <name type="common">Rue-anemone</name>
    <name type="synonym">Anemone thalictroides</name>
    <dbReference type="NCBI Taxonomy" id="46969"/>
    <lineage>
        <taxon>Eukaryota</taxon>
        <taxon>Viridiplantae</taxon>
        <taxon>Streptophyta</taxon>
        <taxon>Embryophyta</taxon>
        <taxon>Tracheophyta</taxon>
        <taxon>Spermatophyta</taxon>
        <taxon>Magnoliopsida</taxon>
        <taxon>Ranunculales</taxon>
        <taxon>Ranunculaceae</taxon>
        <taxon>Thalictroideae</taxon>
        <taxon>Thalictrum</taxon>
    </lineage>
</organism>
<evidence type="ECO:0000313" key="3">
    <source>
        <dbReference type="EMBL" id="KAF5197799.1"/>
    </source>
</evidence>
<dbReference type="GO" id="GO:0046540">
    <property type="term" value="C:U4/U6 x U5 tri-snRNP complex"/>
    <property type="evidence" value="ECO:0007669"/>
    <property type="project" value="InterPro"/>
</dbReference>
<dbReference type="Pfam" id="PF01798">
    <property type="entry name" value="Nop"/>
    <property type="match status" value="1"/>
</dbReference>
<dbReference type="GO" id="GO:0005687">
    <property type="term" value="C:U4 snRNP"/>
    <property type="evidence" value="ECO:0007669"/>
    <property type="project" value="TreeGrafter"/>
</dbReference>
<reference evidence="3 4" key="1">
    <citation type="submission" date="2020-06" db="EMBL/GenBank/DDBJ databases">
        <title>Transcriptomic and genomic resources for Thalictrum thalictroides and T. hernandezii: Facilitating candidate gene discovery in an emerging model plant lineage.</title>
        <authorList>
            <person name="Arias T."/>
            <person name="Riano-Pachon D.M."/>
            <person name="Di Stilio V.S."/>
        </authorList>
    </citation>
    <scope>NUCLEOTIDE SEQUENCE [LARGE SCALE GENOMIC DNA]</scope>
    <source>
        <strain evidence="4">cv. WT478/WT964</strain>
        <tissue evidence="3">Leaves</tissue>
    </source>
</reference>
<sequence>MTASATSGKPLLEADLKKTIDACDRALSLDFAKKKILKFFESRMGYYAPNLSAIVGSDVAVKLIGAAGGLSDLANMTCDVVYGIGAKKRILAGFSSATSQLHVGFVEQTRISKSTPPSSRKKAWELLAAKSVLASRMDDSRQDPAGRYGRALRDMIHKKIDKWQDRKRGGSRLRKMKERYNREKKNAVWSTRLGDGYGEGHGIRPGSKQSRLG</sequence>
<protein>
    <submittedName>
        <fullName evidence="3">U4/U6 small nuclear ribonucleoprotein Prp31-like protein</fullName>
    </submittedName>
</protein>
<gene>
    <name evidence="3" type="ORF">FRX31_012615</name>
</gene>
<comment type="caution">
    <text evidence="3">The sequence shown here is derived from an EMBL/GenBank/DDBJ whole genome shotgun (WGS) entry which is preliminary data.</text>
</comment>
<dbReference type="InterPro" id="IPR027105">
    <property type="entry name" value="Prp31"/>
</dbReference>
<dbReference type="Gene3D" id="1.10.287.4070">
    <property type="match status" value="1"/>
</dbReference>
<dbReference type="EMBL" id="JABWDY010014209">
    <property type="protein sequence ID" value="KAF5197799.1"/>
    <property type="molecule type" value="Genomic_DNA"/>
</dbReference>
<dbReference type="PANTHER" id="PTHR13904:SF0">
    <property type="entry name" value="U4_U6 SMALL NUCLEAR RIBONUCLEOPROTEIN PRP31"/>
    <property type="match status" value="1"/>
</dbReference>
<dbReference type="InterPro" id="IPR002687">
    <property type="entry name" value="Nop_dom"/>
</dbReference>
<dbReference type="SUPFAM" id="SSF89124">
    <property type="entry name" value="Nop domain"/>
    <property type="match status" value="1"/>
</dbReference>
<dbReference type="GO" id="GO:0000244">
    <property type="term" value="P:spliceosomal tri-snRNP complex assembly"/>
    <property type="evidence" value="ECO:0007669"/>
    <property type="project" value="InterPro"/>
</dbReference>
<dbReference type="AlphaFoldDB" id="A0A7J6WK87"/>
<dbReference type="Proteomes" id="UP000554482">
    <property type="component" value="Unassembled WGS sequence"/>
</dbReference>
<dbReference type="Gene3D" id="1.10.246.90">
    <property type="entry name" value="Nop domain"/>
    <property type="match status" value="1"/>
</dbReference>
<dbReference type="InterPro" id="IPR036070">
    <property type="entry name" value="Nop_dom_sf"/>
</dbReference>
<evidence type="ECO:0000256" key="1">
    <source>
        <dbReference type="SAM" id="MobiDB-lite"/>
    </source>
</evidence>
<evidence type="ECO:0000259" key="2">
    <source>
        <dbReference type="PROSITE" id="PS51358"/>
    </source>
</evidence>
<evidence type="ECO:0000313" key="4">
    <source>
        <dbReference type="Proteomes" id="UP000554482"/>
    </source>
</evidence>
<keyword evidence="3" id="KW-0687">Ribonucleoprotein</keyword>
<dbReference type="InterPro" id="IPR042239">
    <property type="entry name" value="Nop_C"/>
</dbReference>
<name>A0A7J6WK87_THATH</name>
<proteinExistence type="predicted"/>
<dbReference type="PANTHER" id="PTHR13904">
    <property type="entry name" value="PRE-MRNA SPLICING FACTOR PRP31"/>
    <property type="match status" value="1"/>
</dbReference>
<accession>A0A7J6WK87</accession>
<feature type="region of interest" description="Disordered" evidence="1">
    <location>
        <begin position="191"/>
        <end position="213"/>
    </location>
</feature>